<evidence type="ECO:0000313" key="2">
    <source>
        <dbReference type="Proteomes" id="UP000499080"/>
    </source>
</evidence>
<evidence type="ECO:0000313" key="1">
    <source>
        <dbReference type="EMBL" id="GBO34267.1"/>
    </source>
</evidence>
<comment type="caution">
    <text evidence="1">The sequence shown here is derived from an EMBL/GenBank/DDBJ whole genome shotgun (WGS) entry which is preliminary data.</text>
</comment>
<protein>
    <submittedName>
        <fullName evidence="1">Uncharacterized protein</fullName>
    </submittedName>
</protein>
<accession>A0A4Y2WDX7</accession>
<dbReference type="EMBL" id="BGPR01058070">
    <property type="protein sequence ID" value="GBO34267.1"/>
    <property type="molecule type" value="Genomic_DNA"/>
</dbReference>
<gene>
    <name evidence="1" type="ORF">AVEN_26445_1</name>
</gene>
<dbReference type="AlphaFoldDB" id="A0A4Y2WDX7"/>
<organism evidence="1 2">
    <name type="scientific">Araneus ventricosus</name>
    <name type="common">Orbweaver spider</name>
    <name type="synonym">Epeira ventricosa</name>
    <dbReference type="NCBI Taxonomy" id="182803"/>
    <lineage>
        <taxon>Eukaryota</taxon>
        <taxon>Metazoa</taxon>
        <taxon>Ecdysozoa</taxon>
        <taxon>Arthropoda</taxon>
        <taxon>Chelicerata</taxon>
        <taxon>Arachnida</taxon>
        <taxon>Araneae</taxon>
        <taxon>Araneomorphae</taxon>
        <taxon>Entelegynae</taxon>
        <taxon>Araneoidea</taxon>
        <taxon>Araneidae</taxon>
        <taxon>Araneus</taxon>
    </lineage>
</organism>
<sequence length="163" mass="18800">MVTSPSQFFIFEKNRQKHYFIVHSLGQETLTVFPVSTTGPILLSFILTSCKHSITNQNALRLLYKFKIVFLISTRAVYKTRMSTVLSSDKNGHSFEPDKNEHSFELTVMVRFESDKNGHSFEPDKNELSFAFRHPHTETCRKGCFCKMDVSSDEEIFSKCINS</sequence>
<proteinExistence type="predicted"/>
<dbReference type="Proteomes" id="UP000499080">
    <property type="component" value="Unassembled WGS sequence"/>
</dbReference>
<keyword evidence="2" id="KW-1185">Reference proteome</keyword>
<name>A0A4Y2WDX7_ARAVE</name>
<reference evidence="1 2" key="1">
    <citation type="journal article" date="2019" name="Sci. Rep.">
        <title>Orb-weaving spider Araneus ventricosus genome elucidates the spidroin gene catalogue.</title>
        <authorList>
            <person name="Kono N."/>
            <person name="Nakamura H."/>
            <person name="Ohtoshi R."/>
            <person name="Moran D.A.P."/>
            <person name="Shinohara A."/>
            <person name="Yoshida Y."/>
            <person name="Fujiwara M."/>
            <person name="Mori M."/>
            <person name="Tomita M."/>
            <person name="Arakawa K."/>
        </authorList>
    </citation>
    <scope>NUCLEOTIDE SEQUENCE [LARGE SCALE GENOMIC DNA]</scope>
</reference>